<keyword evidence="1" id="KW-0812">Transmembrane</keyword>
<feature type="transmembrane region" description="Helical" evidence="1">
    <location>
        <begin position="123"/>
        <end position="144"/>
    </location>
</feature>
<protein>
    <submittedName>
        <fullName evidence="2">Uncharacterized protein</fullName>
    </submittedName>
</protein>
<name>A0A2J1E038_9CHLR</name>
<dbReference type="EMBL" id="PHFD01000082">
    <property type="protein sequence ID" value="PKH47771.1"/>
    <property type="molecule type" value="Genomic_DNA"/>
</dbReference>
<organism evidence="2 3">
    <name type="scientific">Dehalococcoides mccartyi</name>
    <dbReference type="NCBI Taxonomy" id="61435"/>
    <lineage>
        <taxon>Bacteria</taxon>
        <taxon>Bacillati</taxon>
        <taxon>Chloroflexota</taxon>
        <taxon>Dehalococcoidia</taxon>
        <taxon>Dehalococcoidales</taxon>
        <taxon>Dehalococcoidaceae</taxon>
        <taxon>Dehalococcoides</taxon>
    </lineage>
</organism>
<keyword evidence="1" id="KW-0472">Membrane</keyword>
<evidence type="ECO:0000256" key="1">
    <source>
        <dbReference type="SAM" id="Phobius"/>
    </source>
</evidence>
<evidence type="ECO:0000313" key="2">
    <source>
        <dbReference type="EMBL" id="PKH47771.1"/>
    </source>
</evidence>
<sequence length="149" mass="15310">MGKAMSTVMLIVGIAVSVLFFPMVLSSMDSIQFASNTGTYAAVTTGVGETTADVVLSTALYNDDNGHVTSITSTVGTDVPVAGTYVAATKTLTVTGLTASESRTLTVIYDSDNLSDYTGLGTIVSLSPLIIWLVILGALGIGLYSNVKS</sequence>
<accession>A0A2J1E038</accession>
<evidence type="ECO:0000313" key="3">
    <source>
        <dbReference type="Proteomes" id="UP000233649"/>
    </source>
</evidence>
<dbReference type="AlphaFoldDB" id="A0A2J1E038"/>
<comment type="caution">
    <text evidence="2">The sequence shown here is derived from an EMBL/GenBank/DDBJ whole genome shotgun (WGS) entry which is preliminary data.</text>
</comment>
<gene>
    <name evidence="2" type="ORF">CVH13_00248</name>
</gene>
<keyword evidence="1" id="KW-1133">Transmembrane helix</keyword>
<proteinExistence type="predicted"/>
<dbReference type="Proteomes" id="UP000233649">
    <property type="component" value="Unassembled WGS sequence"/>
</dbReference>
<reference evidence="2 3" key="1">
    <citation type="journal article" date="2017" name="FEMS Microbiol. Ecol.">
        <title>Reconstructed genomes of novel Dehalococcoides mccartyi strains from 1,2,3,4-tetrachlorodibenzo-p-dioxin-dechlorinating enrichment cultures reveal divergent reductive dehalogenase gene profiles.</title>
        <authorList>
            <person name="Dam H.T."/>
            <person name="Vollmers J."/>
            <person name="Kaster A.K."/>
            <person name="Haggblom M.M."/>
        </authorList>
    </citation>
    <scope>NUCLEOTIDE SEQUENCE [LARGE SCALE GENOMIC DNA]</scope>
    <source>
        <strain evidence="2 3">H1-3-2.001</strain>
    </source>
</reference>